<gene>
    <name evidence="1" type="ORF">E4021_08125</name>
</gene>
<evidence type="ECO:0000313" key="2">
    <source>
        <dbReference type="Proteomes" id="UP000308528"/>
    </source>
</evidence>
<dbReference type="RefSeq" id="WP_136458187.1">
    <property type="nucleotide sequence ID" value="NZ_SRSF01000002.1"/>
</dbReference>
<accession>A0A4S4NLA6</accession>
<name>A0A4S4NLA6_9BACT</name>
<reference evidence="1 2" key="1">
    <citation type="submission" date="2019-04" db="EMBL/GenBank/DDBJ databases">
        <title>Lewinella litorea sp. nov., isolated from a marine sand.</title>
        <authorList>
            <person name="Yoon J.-H."/>
        </authorList>
    </citation>
    <scope>NUCLEOTIDE SEQUENCE [LARGE SCALE GENOMIC DNA]</scope>
    <source>
        <strain evidence="1 2">HSMS-39</strain>
    </source>
</reference>
<organism evidence="1 2">
    <name type="scientific">Neolewinella litorea</name>
    <dbReference type="NCBI Taxonomy" id="2562452"/>
    <lineage>
        <taxon>Bacteria</taxon>
        <taxon>Pseudomonadati</taxon>
        <taxon>Bacteroidota</taxon>
        <taxon>Saprospiria</taxon>
        <taxon>Saprospirales</taxon>
        <taxon>Lewinellaceae</taxon>
        <taxon>Neolewinella</taxon>
    </lineage>
</organism>
<evidence type="ECO:0000313" key="1">
    <source>
        <dbReference type="EMBL" id="THH40686.1"/>
    </source>
</evidence>
<keyword evidence="2" id="KW-1185">Reference proteome</keyword>
<dbReference type="Proteomes" id="UP000308528">
    <property type="component" value="Unassembled WGS sequence"/>
</dbReference>
<comment type="caution">
    <text evidence="1">The sequence shown here is derived from an EMBL/GenBank/DDBJ whole genome shotgun (WGS) entry which is preliminary data.</text>
</comment>
<dbReference type="EMBL" id="SRSF01000002">
    <property type="protein sequence ID" value="THH40686.1"/>
    <property type="molecule type" value="Genomic_DNA"/>
</dbReference>
<proteinExistence type="predicted"/>
<sequence length="77" mass="8640">MSIQIGRETLVLLLGVGLDEHHNHFSYMTQAELEILGLEVQTGRKADRVAEFIGRRLDHHPGLGFEIDIDPIYTAKG</sequence>
<protein>
    <submittedName>
        <fullName evidence="1">Uncharacterized protein</fullName>
    </submittedName>
</protein>
<dbReference type="AlphaFoldDB" id="A0A4S4NLA6"/>